<proteinExistence type="inferred from homology"/>
<feature type="transmembrane region" description="Helical" evidence="7">
    <location>
        <begin position="196"/>
        <end position="217"/>
    </location>
</feature>
<evidence type="ECO:0000256" key="4">
    <source>
        <dbReference type="ARBA" id="ARBA00022990"/>
    </source>
</evidence>
<dbReference type="InterPro" id="IPR003887">
    <property type="entry name" value="LEM_dom"/>
</dbReference>
<protein>
    <recommendedName>
        <fullName evidence="8">LEM-like domain-containing protein</fullName>
    </recommendedName>
</protein>
<dbReference type="EMBL" id="VEVO01000010">
    <property type="protein sequence ID" value="KAF0035713.1"/>
    <property type="molecule type" value="Genomic_DNA"/>
</dbReference>
<dbReference type="AlphaFoldDB" id="A0A6A4SP04"/>
<name>A0A6A4SP04_SCOMX</name>
<feature type="region of interest" description="Disordered" evidence="6">
    <location>
        <begin position="233"/>
        <end position="252"/>
    </location>
</feature>
<evidence type="ECO:0000256" key="2">
    <source>
        <dbReference type="ARBA" id="ARBA00022481"/>
    </source>
</evidence>
<dbReference type="PANTHER" id="PTHR12019">
    <property type="entry name" value="LAMINA-ASSOCIATED POLYPEPTIDE THYMOPOIETIN"/>
    <property type="match status" value="1"/>
</dbReference>
<feature type="compositionally biased region" description="Acidic residues" evidence="6">
    <location>
        <begin position="58"/>
        <end position="73"/>
    </location>
</feature>
<dbReference type="PROSITE" id="PS50955">
    <property type="entry name" value="LEM_LIKE"/>
    <property type="match status" value="1"/>
</dbReference>
<feature type="domain" description="LEM-like" evidence="8">
    <location>
        <begin position="5"/>
        <end position="48"/>
    </location>
</feature>
<evidence type="ECO:0000259" key="8">
    <source>
        <dbReference type="PROSITE" id="PS50955"/>
    </source>
</evidence>
<organism evidence="9 10">
    <name type="scientific">Scophthalmus maximus</name>
    <name type="common">Turbot</name>
    <name type="synonym">Psetta maxima</name>
    <dbReference type="NCBI Taxonomy" id="52904"/>
    <lineage>
        <taxon>Eukaryota</taxon>
        <taxon>Metazoa</taxon>
        <taxon>Chordata</taxon>
        <taxon>Craniata</taxon>
        <taxon>Vertebrata</taxon>
        <taxon>Euteleostomi</taxon>
        <taxon>Actinopterygii</taxon>
        <taxon>Neopterygii</taxon>
        <taxon>Teleostei</taxon>
        <taxon>Neoteleostei</taxon>
        <taxon>Acanthomorphata</taxon>
        <taxon>Carangaria</taxon>
        <taxon>Pleuronectiformes</taxon>
        <taxon>Pleuronectoidei</taxon>
        <taxon>Scophthalmidae</taxon>
        <taxon>Scophthalmus</taxon>
    </lineage>
</organism>
<evidence type="ECO:0000256" key="3">
    <source>
        <dbReference type="ARBA" id="ARBA00022553"/>
    </source>
</evidence>
<dbReference type="Gene3D" id="1.10.720.40">
    <property type="match status" value="2"/>
</dbReference>
<dbReference type="PANTHER" id="PTHR12019:SF22">
    <property type="entry name" value="LAMINA-ASSOCIATED POLYPEPTIDE 2, ISOFORMS BETA_GAMMA"/>
    <property type="match status" value="1"/>
</dbReference>
<comment type="caution">
    <text evidence="9">The sequence shown here is derived from an EMBL/GenBank/DDBJ whole genome shotgun (WGS) entry which is preliminary data.</text>
</comment>
<keyword evidence="7" id="KW-1133">Transmembrane helix</keyword>
<feature type="compositionally biased region" description="Basic and acidic residues" evidence="6">
    <location>
        <begin position="242"/>
        <end position="252"/>
    </location>
</feature>
<dbReference type="GO" id="GO:0005635">
    <property type="term" value="C:nuclear envelope"/>
    <property type="evidence" value="ECO:0007669"/>
    <property type="project" value="UniProtKB-ARBA"/>
</dbReference>
<feature type="compositionally biased region" description="Basic and acidic residues" evidence="6">
    <location>
        <begin position="121"/>
        <end position="143"/>
    </location>
</feature>
<dbReference type="InterPro" id="IPR051656">
    <property type="entry name" value="LEM_domain"/>
</dbReference>
<feature type="region of interest" description="Disordered" evidence="6">
    <location>
        <begin position="48"/>
        <end position="93"/>
    </location>
</feature>
<dbReference type="InterPro" id="IPR011015">
    <property type="entry name" value="LEM/LEM-like_dom_sf"/>
</dbReference>
<dbReference type="CDD" id="cd12935">
    <property type="entry name" value="LEM_like"/>
    <property type="match status" value="1"/>
</dbReference>
<keyword evidence="7" id="KW-0812">Transmembrane</keyword>
<keyword evidence="4" id="KW-0007">Acetylation</keyword>
<comment type="similarity">
    <text evidence="1">Belongs to the LEM family.</text>
</comment>
<evidence type="ECO:0000256" key="6">
    <source>
        <dbReference type="SAM" id="MobiDB-lite"/>
    </source>
</evidence>
<feature type="region of interest" description="Disordered" evidence="6">
    <location>
        <begin position="114"/>
        <end position="143"/>
    </location>
</feature>
<dbReference type="Pfam" id="PF08198">
    <property type="entry name" value="Thymopoietin"/>
    <property type="match status" value="1"/>
</dbReference>
<evidence type="ECO:0000256" key="7">
    <source>
        <dbReference type="SAM" id="Phobius"/>
    </source>
</evidence>
<evidence type="ECO:0000313" key="10">
    <source>
        <dbReference type="Proteomes" id="UP000438429"/>
    </source>
</evidence>
<keyword evidence="5" id="KW-0238">DNA-binding</keyword>
<keyword evidence="3" id="KW-0597">Phosphoprotein</keyword>
<accession>A0A6A4SP04</accession>
<reference evidence="9 10" key="1">
    <citation type="submission" date="2019-06" db="EMBL/GenBank/DDBJ databases">
        <title>Draft genomes of female and male turbot (Scophthalmus maximus).</title>
        <authorList>
            <person name="Xu H."/>
            <person name="Xu X.-W."/>
            <person name="Shao C."/>
            <person name="Chen S."/>
        </authorList>
    </citation>
    <scope>NUCLEOTIDE SEQUENCE [LARGE SCALE GENOMIC DNA]</scope>
    <source>
        <strain evidence="9">Ysfricsl-2016a</strain>
        <tissue evidence="9">Blood</tissue>
    </source>
</reference>
<keyword evidence="7" id="KW-0472">Membrane</keyword>
<dbReference type="SUPFAM" id="SSF63451">
    <property type="entry name" value="LEM domain"/>
    <property type="match status" value="2"/>
</dbReference>
<dbReference type="Proteomes" id="UP000438429">
    <property type="component" value="Unassembled WGS sequence"/>
</dbReference>
<keyword evidence="2" id="KW-0488">Methylation</keyword>
<dbReference type="Pfam" id="PF03020">
    <property type="entry name" value="LEM"/>
    <property type="match status" value="1"/>
</dbReference>
<dbReference type="GO" id="GO:0003677">
    <property type="term" value="F:DNA binding"/>
    <property type="evidence" value="ECO:0007669"/>
    <property type="project" value="UniProtKB-KW"/>
</dbReference>
<sequence length="252" mass="28090">MPASVQDPALLSKSRLRSDLVAHNVKLPPAKSRKEVYVELYRRHVARKHAAEFSKTNDDDEEEEEEEEEERDDEADKGGSPEDAAMPDLSGMTDDDLKAALLQHGFKAGPVVCAEEEEQEPVERSDQAQDESRQLPEKPAKDTFKDLLPAETTPTGIYATRRRPIRGAAGRPVQYLYPDTPVSPTSLERREVERRLVPLHIQIVVFLIVTCLLYLIFVCVDENSISPLVALLDGPNQGSDSEGAHDTPSDHE</sequence>
<evidence type="ECO:0000256" key="5">
    <source>
        <dbReference type="ARBA" id="ARBA00023125"/>
    </source>
</evidence>
<gene>
    <name evidence="9" type="ORF">F2P81_011025</name>
</gene>
<dbReference type="InterPro" id="IPR013146">
    <property type="entry name" value="LEM-like_dom"/>
</dbReference>
<evidence type="ECO:0000256" key="1">
    <source>
        <dbReference type="ARBA" id="ARBA00007744"/>
    </source>
</evidence>
<dbReference type="FunFam" id="1.10.720.40:FF:000001">
    <property type="entry name" value="LEM domain containing 2, isoform CRA_a"/>
    <property type="match status" value="1"/>
</dbReference>
<dbReference type="SMART" id="SM01261">
    <property type="entry name" value="Thymopoietin"/>
    <property type="match status" value="1"/>
</dbReference>
<evidence type="ECO:0000313" key="9">
    <source>
        <dbReference type="EMBL" id="KAF0035713.1"/>
    </source>
</evidence>